<keyword evidence="2" id="KW-0812">Transmembrane</keyword>
<dbReference type="RefSeq" id="WP_187320039.1">
    <property type="nucleotide sequence ID" value="NZ_JACSCY010000009.1"/>
</dbReference>
<dbReference type="EMBL" id="JACSCY010000009">
    <property type="protein sequence ID" value="MBC6611760.1"/>
    <property type="molecule type" value="Genomic_DNA"/>
</dbReference>
<sequence length="195" mass="21654">MNSPPPRLSSFRLLWGSLIVLVILNVSLLAWLWLAPARMPGGWHPRGGPGPEGAESFLAERLHFTPAQRTRFDSLRAMYFRQMRPLMERAHTNRLNYFQLLDDTTLTDQQLAQRAAVGHAAMTQVDVLTLRHFQQIAALCTPAQRQQLTQVLAELPMLRGGGGPPGRREGMPRPGWRSGRRGHGGPGTPSGPPPF</sequence>
<evidence type="ECO:0000256" key="1">
    <source>
        <dbReference type="SAM" id="MobiDB-lite"/>
    </source>
</evidence>
<comment type="caution">
    <text evidence="3">The sequence shown here is derived from an EMBL/GenBank/DDBJ whole genome shotgun (WGS) entry which is preliminary data.</text>
</comment>
<dbReference type="Gene3D" id="1.20.120.1490">
    <property type="match status" value="1"/>
</dbReference>
<evidence type="ECO:0000313" key="3">
    <source>
        <dbReference type="EMBL" id="MBC6611760.1"/>
    </source>
</evidence>
<accession>A0ABR7ML42</accession>
<feature type="region of interest" description="Disordered" evidence="1">
    <location>
        <begin position="156"/>
        <end position="195"/>
    </location>
</feature>
<keyword evidence="2" id="KW-0472">Membrane</keyword>
<dbReference type="Proteomes" id="UP000622017">
    <property type="component" value="Unassembled WGS sequence"/>
</dbReference>
<dbReference type="InterPro" id="IPR025961">
    <property type="entry name" value="Metal_resist"/>
</dbReference>
<name>A0ABR7ML42_9BACT</name>
<feature type="transmembrane region" description="Helical" evidence="2">
    <location>
        <begin position="12"/>
        <end position="34"/>
    </location>
</feature>
<evidence type="ECO:0000256" key="2">
    <source>
        <dbReference type="SAM" id="Phobius"/>
    </source>
</evidence>
<evidence type="ECO:0000313" key="4">
    <source>
        <dbReference type="Proteomes" id="UP000622017"/>
    </source>
</evidence>
<keyword evidence="4" id="KW-1185">Reference proteome</keyword>
<gene>
    <name evidence="3" type="ORF">H8B15_12565</name>
</gene>
<organism evidence="3 4">
    <name type="scientific">Hymenobacter citatus</name>
    <dbReference type="NCBI Taxonomy" id="2763506"/>
    <lineage>
        <taxon>Bacteria</taxon>
        <taxon>Pseudomonadati</taxon>
        <taxon>Bacteroidota</taxon>
        <taxon>Cytophagia</taxon>
        <taxon>Cytophagales</taxon>
        <taxon>Hymenobacteraceae</taxon>
        <taxon>Hymenobacter</taxon>
    </lineage>
</organism>
<keyword evidence="2" id="KW-1133">Transmembrane helix</keyword>
<protein>
    <submittedName>
        <fullName evidence="3">Periplasmic heavy metal sensor</fullName>
    </submittedName>
</protein>
<proteinExistence type="predicted"/>
<reference evidence="3 4" key="1">
    <citation type="submission" date="2020-08" db="EMBL/GenBank/DDBJ databases">
        <title>Hymenobacter sp.</title>
        <authorList>
            <person name="Kim M.K."/>
        </authorList>
    </citation>
    <scope>NUCLEOTIDE SEQUENCE [LARGE SCALE GENOMIC DNA]</scope>
    <source>
        <strain evidence="3 4">BT507</strain>
    </source>
</reference>
<dbReference type="Pfam" id="PF13801">
    <property type="entry name" value="Metal_resist"/>
    <property type="match status" value="1"/>
</dbReference>